<dbReference type="KEGG" id="otm:OSB_27240"/>
<dbReference type="Proteomes" id="UP000067444">
    <property type="component" value="Chromosome"/>
</dbReference>
<keyword evidence="2" id="KW-1185">Reference proteome</keyword>
<protein>
    <submittedName>
        <fullName evidence="1">Uncharacterized protein</fullName>
    </submittedName>
</protein>
<dbReference type="AlphaFoldDB" id="A0A0K0Y8G4"/>
<evidence type="ECO:0000313" key="1">
    <source>
        <dbReference type="EMBL" id="AKS47248.1"/>
    </source>
</evidence>
<name>A0A0K0Y8G4_9RHOB</name>
<sequence length="203" mass="22488">MCPWSPSAGLGLSNGYQDAPFVYSVYYLGFTIIAVLLFQHRLRSWHPSVHGVVPILTVLGLIAGFTLVVLPALPEIDLTLAPLDPPEFMFADAVCYIPKSFEILFQQVLILTIVLIFHAFRWQTLQLGLLTAARFGLFHLTLIFNNVTVLYVARYTIAAICFGVVVPNVMLAMRNGATLSYGLHCGFYVADNILTHFIMAVPP</sequence>
<dbReference type="EMBL" id="CP012160">
    <property type="protein sequence ID" value="AKS47248.1"/>
    <property type="molecule type" value="Genomic_DNA"/>
</dbReference>
<dbReference type="OrthoDB" id="7827455at2"/>
<reference evidence="1 2" key="1">
    <citation type="journal article" date="2015" name="Genome Announc.">
        <title>Closed Genome Sequence of Octadecabacter temperatus SB1, the First Mesophilic Species of the Genus Octadecabacter.</title>
        <authorList>
            <person name="Voget S."/>
            <person name="Billerbeck S."/>
            <person name="Simon M."/>
            <person name="Daniel R."/>
        </authorList>
    </citation>
    <scope>NUCLEOTIDE SEQUENCE [LARGE SCALE GENOMIC DNA]</scope>
    <source>
        <strain evidence="1 2">SB1</strain>
    </source>
</reference>
<gene>
    <name evidence="1" type="ORF">OSB_27240</name>
</gene>
<proteinExistence type="predicted"/>
<organism evidence="1 2">
    <name type="scientific">Octadecabacter temperatus</name>
    <dbReference type="NCBI Taxonomy" id="1458307"/>
    <lineage>
        <taxon>Bacteria</taxon>
        <taxon>Pseudomonadati</taxon>
        <taxon>Pseudomonadota</taxon>
        <taxon>Alphaproteobacteria</taxon>
        <taxon>Rhodobacterales</taxon>
        <taxon>Roseobacteraceae</taxon>
        <taxon>Octadecabacter</taxon>
    </lineage>
</organism>
<evidence type="ECO:0000313" key="2">
    <source>
        <dbReference type="Proteomes" id="UP000067444"/>
    </source>
</evidence>
<accession>A0A0K0Y8G4</accession>
<dbReference type="RefSeq" id="WP_143831356.1">
    <property type="nucleotide sequence ID" value="NZ_CP012160.1"/>
</dbReference>